<dbReference type="Proteomes" id="UP000485484">
    <property type="component" value="Unassembled WGS sequence"/>
</dbReference>
<dbReference type="InterPro" id="IPR007863">
    <property type="entry name" value="Peptidase_M16_C"/>
</dbReference>
<feature type="domain" description="Peptidase M16 C-terminal" evidence="1">
    <location>
        <begin position="30"/>
        <end position="196"/>
    </location>
</feature>
<sequence length="268" mass="29467">MKKAVFGDHPYGRPDGGTAASLKAIAPTGIRAHYRDFVRADNLVITVLGDIDPEETARETGRRFRSLPSGSRLSLPPLPAAAPAGRLELATPKRESVVMIGFPGLSVDSPERGCLELITEILNGQEGLLFQRLREKEPLVYNSGFSYFLGLQPGLLFFQAQCRPERVERVTGILNGIIEELRTRDFTADQLAAARRRAAGTRLIGRQTLSSQSLDYGLNHLYGLGWDYSARLESELPGIEAGKLTDFCRRFLDPARAITVVTVPSKTE</sequence>
<evidence type="ECO:0000313" key="2">
    <source>
        <dbReference type="EMBL" id="OPZ89309.1"/>
    </source>
</evidence>
<dbReference type="AlphaFoldDB" id="A0A1V5M7U9"/>
<evidence type="ECO:0000259" key="1">
    <source>
        <dbReference type="Pfam" id="PF05193"/>
    </source>
</evidence>
<dbReference type="Pfam" id="PF05193">
    <property type="entry name" value="Peptidase_M16_C"/>
    <property type="match status" value="1"/>
</dbReference>
<reference evidence="2" key="1">
    <citation type="submission" date="2017-02" db="EMBL/GenBank/DDBJ databases">
        <title>Delving into the versatile metabolic prowess of the omnipresent phylum Bacteroidetes.</title>
        <authorList>
            <person name="Nobu M.K."/>
            <person name="Mei R."/>
            <person name="Narihiro T."/>
            <person name="Kuroda K."/>
            <person name="Liu W.-T."/>
        </authorList>
    </citation>
    <scope>NUCLEOTIDE SEQUENCE</scope>
    <source>
        <strain evidence="2">ADurb.Bin417</strain>
    </source>
</reference>
<protein>
    <submittedName>
        <fullName evidence="2">Peptidase M16 inactive domain protein</fullName>
    </submittedName>
</protein>
<dbReference type="Gene3D" id="3.30.830.10">
    <property type="entry name" value="Metalloenzyme, LuxS/M16 peptidase-like"/>
    <property type="match status" value="2"/>
</dbReference>
<name>A0A1V5M7U9_UNCT6</name>
<comment type="caution">
    <text evidence="2">The sequence shown here is derived from an EMBL/GenBank/DDBJ whole genome shotgun (WGS) entry which is preliminary data.</text>
</comment>
<dbReference type="InterPro" id="IPR011249">
    <property type="entry name" value="Metalloenz_LuxS/M16"/>
</dbReference>
<proteinExistence type="predicted"/>
<dbReference type="EMBL" id="MWAK01000383">
    <property type="protein sequence ID" value="OPZ89309.1"/>
    <property type="molecule type" value="Genomic_DNA"/>
</dbReference>
<gene>
    <name evidence="2" type="ORF">BWY73_01528</name>
</gene>
<accession>A0A1V5M7U9</accession>
<organism evidence="2">
    <name type="scientific">candidate division TA06 bacterium ADurb.Bin417</name>
    <dbReference type="NCBI Taxonomy" id="1852828"/>
    <lineage>
        <taxon>Bacteria</taxon>
        <taxon>Bacteria division TA06</taxon>
    </lineage>
</organism>
<dbReference type="SUPFAM" id="SSF63411">
    <property type="entry name" value="LuxS/MPP-like metallohydrolase"/>
    <property type="match status" value="2"/>
</dbReference>
<dbReference type="GO" id="GO:0046872">
    <property type="term" value="F:metal ion binding"/>
    <property type="evidence" value="ECO:0007669"/>
    <property type="project" value="InterPro"/>
</dbReference>